<dbReference type="InterPro" id="IPR041667">
    <property type="entry name" value="Cupin_8"/>
</dbReference>
<evidence type="ECO:0000259" key="2">
    <source>
        <dbReference type="PROSITE" id="PS51184"/>
    </source>
</evidence>
<dbReference type="OrthoDB" id="415358at2759"/>
<dbReference type="Gene3D" id="2.60.120.10">
    <property type="entry name" value="Jelly Rolls"/>
    <property type="match status" value="2"/>
</dbReference>
<dbReference type="Proteomes" id="UP000241107">
    <property type="component" value="Unassembled WGS sequence"/>
</dbReference>
<dbReference type="PROSITE" id="PS51184">
    <property type="entry name" value="JMJC"/>
    <property type="match status" value="1"/>
</dbReference>
<dbReference type="VEuPathDB" id="FungiDB:C7M61_003171"/>
<dbReference type="EMBL" id="PYFQ01000007">
    <property type="protein sequence ID" value="PSK37920.1"/>
    <property type="molecule type" value="Genomic_DNA"/>
</dbReference>
<dbReference type="STRING" id="418784.A0A2P7YPP4"/>
<dbReference type="Pfam" id="PF13621">
    <property type="entry name" value="Cupin_8"/>
    <property type="match status" value="1"/>
</dbReference>
<evidence type="ECO:0000313" key="4">
    <source>
        <dbReference type="Proteomes" id="UP000241107"/>
    </source>
</evidence>
<feature type="region of interest" description="Disordered" evidence="1">
    <location>
        <begin position="144"/>
        <end position="191"/>
    </location>
</feature>
<proteinExistence type="predicted"/>
<dbReference type="PANTHER" id="PTHR12461:SF100">
    <property type="entry name" value="JMJC DOMAIN-CONTAINING PROTEIN 4"/>
    <property type="match status" value="1"/>
</dbReference>
<accession>A0A2P7YPP4</accession>
<sequence>MKRSLDRKTTKKQALPVNEYAGFVVEGPAIETVRLKQGFFEKFVEKRTPVKIISPELVPVDISAFRSDRILETLAEAKIKKLQVERKHGLGFGLGKKREELAFSEIVGKLASGDESYYLTTQYESHEYEEGDGDGDGEEILSLEDGEEVENSVNEGIDEDDEDDDDEDDEDDEAGDEAGDGIPAASLDSDNESINFENLHDDFDDLENAQDDFVVPEHKLTQDEVDFRISTLLQAPLTELYKKNDFPLVPDIFGPLIPQQINLWMGACKNGEKAKPELKNITKESLGRYVPKGNSSGLHHDHADNLYVLVQGRKRFTLYSPRDAEKLKTVGEIRRIFPNGLIDYKVNEKARFWRPMREDGAMLGEWARWMIEKGDFLKISKEELEEIIENDEPFAENGESDLDPPSFSTVPPLLAHLDEVSEEDRKKLEIYAEANFPGFLDLHKLEVWLEPGEMLYLPTGWFHEVTSLAEGSGGAHVALNWWFVPPTGEKENPYPDNYWKEDYDKTLAAIAYQRAGPA</sequence>
<dbReference type="RefSeq" id="XP_024713430.1">
    <property type="nucleotide sequence ID" value="XM_024858520.1"/>
</dbReference>
<dbReference type="InterPro" id="IPR003347">
    <property type="entry name" value="JmjC_dom"/>
</dbReference>
<dbReference type="SUPFAM" id="SSF51197">
    <property type="entry name" value="Clavaminate synthase-like"/>
    <property type="match status" value="1"/>
</dbReference>
<gene>
    <name evidence="3" type="ORF">C7M61_003171</name>
</gene>
<dbReference type="PANTHER" id="PTHR12461">
    <property type="entry name" value="HYPOXIA-INDUCIBLE FACTOR 1 ALPHA INHIBITOR-RELATED"/>
    <property type="match status" value="1"/>
</dbReference>
<evidence type="ECO:0000313" key="3">
    <source>
        <dbReference type="EMBL" id="PSK37920.1"/>
    </source>
</evidence>
<name>A0A2P7YPP4_9ASCO</name>
<dbReference type="GeneID" id="36566560"/>
<keyword evidence="4" id="KW-1185">Reference proteome</keyword>
<dbReference type="InterPro" id="IPR014710">
    <property type="entry name" value="RmlC-like_jellyroll"/>
</dbReference>
<reference evidence="3 4" key="1">
    <citation type="submission" date="2018-03" db="EMBL/GenBank/DDBJ databases">
        <title>Candida pseudohaemulonii genome assembly and annotation.</title>
        <authorList>
            <person name="Munoz J.F."/>
            <person name="Gade L.G."/>
            <person name="Chow N.A."/>
            <person name="Litvintseva A.P."/>
            <person name="Loparev V.N."/>
            <person name="Cuomo C.A."/>
        </authorList>
    </citation>
    <scope>NUCLEOTIDE SEQUENCE [LARGE SCALE GENOMIC DNA]</scope>
    <source>
        <strain evidence="3 4">B12108</strain>
    </source>
</reference>
<feature type="domain" description="JmjC" evidence="2">
    <location>
        <begin position="235"/>
        <end position="500"/>
    </location>
</feature>
<evidence type="ECO:0000256" key="1">
    <source>
        <dbReference type="SAM" id="MobiDB-lite"/>
    </source>
</evidence>
<comment type="caution">
    <text evidence="3">The sequence shown here is derived from an EMBL/GenBank/DDBJ whole genome shotgun (WGS) entry which is preliminary data.</text>
</comment>
<dbReference type="AlphaFoldDB" id="A0A2P7YPP4"/>
<organism evidence="3 4">
    <name type="scientific">Candidozyma pseudohaemuli</name>
    <dbReference type="NCBI Taxonomy" id="418784"/>
    <lineage>
        <taxon>Eukaryota</taxon>
        <taxon>Fungi</taxon>
        <taxon>Dikarya</taxon>
        <taxon>Ascomycota</taxon>
        <taxon>Saccharomycotina</taxon>
        <taxon>Pichiomycetes</taxon>
        <taxon>Metschnikowiaceae</taxon>
        <taxon>Candidozyma</taxon>
    </lineage>
</organism>
<protein>
    <recommendedName>
        <fullName evidence="2">JmjC domain-containing protein</fullName>
    </recommendedName>
</protein>
<feature type="compositionally biased region" description="Acidic residues" evidence="1">
    <location>
        <begin position="144"/>
        <end position="179"/>
    </location>
</feature>